<dbReference type="AlphaFoldDB" id="A0AAV7RVV5"/>
<reference evidence="2" key="1">
    <citation type="journal article" date="2022" name="bioRxiv">
        <title>Sequencing and chromosome-scale assembly of the giantPleurodeles waltlgenome.</title>
        <authorList>
            <person name="Brown T."/>
            <person name="Elewa A."/>
            <person name="Iarovenko S."/>
            <person name="Subramanian E."/>
            <person name="Araus A.J."/>
            <person name="Petzold A."/>
            <person name="Susuki M."/>
            <person name="Suzuki K.-i.T."/>
            <person name="Hayashi T."/>
            <person name="Toyoda A."/>
            <person name="Oliveira C."/>
            <person name="Osipova E."/>
            <person name="Leigh N.D."/>
            <person name="Simon A."/>
            <person name="Yun M.H."/>
        </authorList>
    </citation>
    <scope>NUCLEOTIDE SEQUENCE</scope>
    <source>
        <strain evidence="2">20211129_DDA</strain>
        <tissue evidence="2">Liver</tissue>
    </source>
</reference>
<sequence>MMTCAVSAPGSTEASRGESLPIGSLPRPPETDAVKGVVPPIQGRREGIRRWRSREPAGELKEDQRRTRGEEDTEDAWTPLEESRPEPESSSLRTQCRDEDRWPRVAHK</sequence>
<keyword evidence="3" id="KW-1185">Reference proteome</keyword>
<evidence type="ECO:0000313" key="2">
    <source>
        <dbReference type="EMBL" id="KAJ1156944.1"/>
    </source>
</evidence>
<feature type="region of interest" description="Disordered" evidence="1">
    <location>
        <begin position="1"/>
        <end position="108"/>
    </location>
</feature>
<feature type="compositionally biased region" description="Basic and acidic residues" evidence="1">
    <location>
        <begin position="43"/>
        <end position="70"/>
    </location>
</feature>
<dbReference type="Proteomes" id="UP001066276">
    <property type="component" value="Chromosome 5"/>
</dbReference>
<feature type="compositionally biased region" description="Basic and acidic residues" evidence="1">
    <location>
        <begin position="95"/>
        <end position="108"/>
    </location>
</feature>
<accession>A0AAV7RVV5</accession>
<name>A0AAV7RVV5_PLEWA</name>
<organism evidence="2 3">
    <name type="scientific">Pleurodeles waltl</name>
    <name type="common">Iberian ribbed newt</name>
    <dbReference type="NCBI Taxonomy" id="8319"/>
    <lineage>
        <taxon>Eukaryota</taxon>
        <taxon>Metazoa</taxon>
        <taxon>Chordata</taxon>
        <taxon>Craniata</taxon>
        <taxon>Vertebrata</taxon>
        <taxon>Euteleostomi</taxon>
        <taxon>Amphibia</taxon>
        <taxon>Batrachia</taxon>
        <taxon>Caudata</taxon>
        <taxon>Salamandroidea</taxon>
        <taxon>Salamandridae</taxon>
        <taxon>Pleurodelinae</taxon>
        <taxon>Pleurodeles</taxon>
    </lineage>
</organism>
<comment type="caution">
    <text evidence="2">The sequence shown here is derived from an EMBL/GenBank/DDBJ whole genome shotgun (WGS) entry which is preliminary data.</text>
</comment>
<evidence type="ECO:0000256" key="1">
    <source>
        <dbReference type="SAM" id="MobiDB-lite"/>
    </source>
</evidence>
<proteinExistence type="predicted"/>
<gene>
    <name evidence="2" type="ORF">NDU88_009660</name>
</gene>
<protein>
    <submittedName>
        <fullName evidence="2">Uncharacterized protein</fullName>
    </submittedName>
</protein>
<evidence type="ECO:0000313" key="3">
    <source>
        <dbReference type="Proteomes" id="UP001066276"/>
    </source>
</evidence>
<dbReference type="EMBL" id="JANPWB010000009">
    <property type="protein sequence ID" value="KAJ1156944.1"/>
    <property type="molecule type" value="Genomic_DNA"/>
</dbReference>